<name>A0A3M8HDX7_9BACI</name>
<reference evidence="1 2" key="1">
    <citation type="journal article" date="2014" name="Int. J. Syst. Evol. Microbiol.">
        <title>Lysinibacillus halotolerans sp. nov., isolated from saline-alkaline soil.</title>
        <authorList>
            <person name="Kong D."/>
            <person name="Wang Y."/>
            <person name="Zhao B."/>
            <person name="Li Y."/>
            <person name="Song J."/>
            <person name="Zhai Y."/>
            <person name="Zhang C."/>
            <person name="Wang H."/>
            <person name="Chen X."/>
            <person name="Zhao B."/>
            <person name="Ruan Z."/>
        </authorList>
    </citation>
    <scope>NUCLEOTIDE SEQUENCE [LARGE SCALE GENOMIC DNA]</scope>
    <source>
        <strain evidence="1 2">MCCC 1A12703</strain>
    </source>
</reference>
<dbReference type="EMBL" id="RHLQ01000009">
    <property type="protein sequence ID" value="RND00251.1"/>
    <property type="molecule type" value="Genomic_DNA"/>
</dbReference>
<accession>A0A3M8HDX7</accession>
<protein>
    <submittedName>
        <fullName evidence="1">Uncharacterized protein</fullName>
    </submittedName>
</protein>
<proteinExistence type="predicted"/>
<comment type="caution">
    <text evidence="1">The sequence shown here is derived from an EMBL/GenBank/DDBJ whole genome shotgun (WGS) entry which is preliminary data.</text>
</comment>
<evidence type="ECO:0000313" key="2">
    <source>
        <dbReference type="Proteomes" id="UP000279909"/>
    </source>
</evidence>
<gene>
    <name evidence="1" type="ORF">EC501_05615</name>
</gene>
<dbReference type="AlphaFoldDB" id="A0A3M8HDX7"/>
<evidence type="ECO:0000313" key="1">
    <source>
        <dbReference type="EMBL" id="RND00251.1"/>
    </source>
</evidence>
<organism evidence="1 2">
    <name type="scientific">Lysinibacillus halotolerans</name>
    <dbReference type="NCBI Taxonomy" id="1368476"/>
    <lineage>
        <taxon>Bacteria</taxon>
        <taxon>Bacillati</taxon>
        <taxon>Bacillota</taxon>
        <taxon>Bacilli</taxon>
        <taxon>Bacillales</taxon>
        <taxon>Bacillaceae</taxon>
        <taxon>Lysinibacillus</taxon>
    </lineage>
</organism>
<dbReference type="RefSeq" id="WP_122971316.1">
    <property type="nucleotide sequence ID" value="NZ_RHLQ01000009.1"/>
</dbReference>
<keyword evidence="2" id="KW-1185">Reference proteome</keyword>
<sequence>MQQLTFDFEIWYENPKDLRLFPEGSYLHLYHISIENRVIDGLYKIIKHYKKSVDVLYHYKYNKDNWTFASTNIKHSDIVRFKEWN</sequence>
<dbReference type="Proteomes" id="UP000279909">
    <property type="component" value="Unassembled WGS sequence"/>
</dbReference>